<feature type="compositionally biased region" description="Acidic residues" evidence="1">
    <location>
        <begin position="431"/>
        <end position="443"/>
    </location>
</feature>
<feature type="region of interest" description="Disordered" evidence="1">
    <location>
        <begin position="307"/>
        <end position="352"/>
    </location>
</feature>
<dbReference type="AlphaFoldDB" id="W9C324"/>
<feature type="region of interest" description="Disordered" evidence="1">
    <location>
        <begin position="391"/>
        <end position="453"/>
    </location>
</feature>
<feature type="compositionally biased region" description="Basic residues" evidence="1">
    <location>
        <begin position="121"/>
        <end position="132"/>
    </location>
</feature>
<dbReference type="EMBL" id="AYSA01000528">
    <property type="protein sequence ID" value="ESZ91192.1"/>
    <property type="molecule type" value="Genomic_DNA"/>
</dbReference>
<comment type="caution">
    <text evidence="2">The sequence shown here is derived from an EMBL/GenBank/DDBJ whole genome shotgun (WGS) entry which is preliminary data.</text>
</comment>
<proteinExistence type="predicted"/>
<gene>
    <name evidence="2" type="ORF">SBOR_8420</name>
</gene>
<feature type="compositionally biased region" description="Basic and acidic residues" evidence="1">
    <location>
        <begin position="310"/>
        <end position="327"/>
    </location>
</feature>
<sequence length="453" mass="51322">MMDRRPQFITVPSYPSLLKHETSHSSPLSPLTPPRRLHQRSLLPSPPVSPHLLKPPPPIPYPWIWRCHICHSVYRLGVTRRCLEDGHYFCSLPTPPPSPHSDSPVSPSPSSRSLPSLIPPPKKKKKRRRQPRGCRAEFDYTGWEHYNHWRRETSLLKSESHSLHNPHFVPPLKIGKDCFRDCDFPSECQTLHLRSAITPNTRKKSEPELIFPISPISPEERQRIEDEREDQQLIFDIAATTPPATRPKEIHIPSNLIPAISSPNLSILAERERRRSLEAEKRGLEHEAQFIVSPLTSHTAFAAINYGSSKGKERENENENETKETKTDGLGVAYSPELDDQAGEEETEEDEKGYVREFIRVKKRKSIAKIEQLTGLKLSEVQYGKMVGEVVDGEGDAGVGKGEGEGSTSRRASVEVESPPSSPLKMFYTVEDSDDEDEVDEVTPWEGQRVLFP</sequence>
<dbReference type="STRING" id="1432307.W9C324"/>
<feature type="region of interest" description="Disordered" evidence="1">
    <location>
        <begin position="18"/>
        <end position="51"/>
    </location>
</feature>
<protein>
    <submittedName>
        <fullName evidence="2">Uncharacterized protein</fullName>
    </submittedName>
</protein>
<evidence type="ECO:0000313" key="3">
    <source>
        <dbReference type="Proteomes" id="UP000019487"/>
    </source>
</evidence>
<name>W9C324_SCLBF</name>
<keyword evidence="3" id="KW-1185">Reference proteome</keyword>
<feature type="region of interest" description="Disordered" evidence="1">
    <location>
        <begin position="96"/>
        <end position="133"/>
    </location>
</feature>
<dbReference type="Proteomes" id="UP000019487">
    <property type="component" value="Unassembled WGS sequence"/>
</dbReference>
<evidence type="ECO:0000256" key="1">
    <source>
        <dbReference type="SAM" id="MobiDB-lite"/>
    </source>
</evidence>
<organism evidence="2 3">
    <name type="scientific">Sclerotinia borealis (strain F-4128)</name>
    <dbReference type="NCBI Taxonomy" id="1432307"/>
    <lineage>
        <taxon>Eukaryota</taxon>
        <taxon>Fungi</taxon>
        <taxon>Dikarya</taxon>
        <taxon>Ascomycota</taxon>
        <taxon>Pezizomycotina</taxon>
        <taxon>Leotiomycetes</taxon>
        <taxon>Helotiales</taxon>
        <taxon>Sclerotiniaceae</taxon>
        <taxon>Sclerotinia</taxon>
    </lineage>
</organism>
<accession>W9C324</accession>
<dbReference type="HOGENOM" id="CLU_048754_0_0_1"/>
<feature type="compositionally biased region" description="Acidic residues" evidence="1">
    <location>
        <begin position="337"/>
        <end position="351"/>
    </location>
</feature>
<evidence type="ECO:0000313" key="2">
    <source>
        <dbReference type="EMBL" id="ESZ91192.1"/>
    </source>
</evidence>
<dbReference type="OrthoDB" id="5396104at2759"/>
<feature type="compositionally biased region" description="Low complexity" evidence="1">
    <location>
        <begin position="100"/>
        <end position="116"/>
    </location>
</feature>
<reference evidence="2 3" key="1">
    <citation type="journal article" date="2014" name="Genome Announc.">
        <title>Draft genome sequence of Sclerotinia borealis, a psychrophilic plant pathogenic fungus.</title>
        <authorList>
            <person name="Mardanov A.V."/>
            <person name="Beletsky A.V."/>
            <person name="Kadnikov V.V."/>
            <person name="Ignatov A.N."/>
            <person name="Ravin N.V."/>
        </authorList>
    </citation>
    <scope>NUCLEOTIDE SEQUENCE [LARGE SCALE GENOMIC DNA]</scope>
    <source>
        <strain evidence="3">F-4157</strain>
    </source>
</reference>